<dbReference type="PANTHER" id="PTHR33608:SF7">
    <property type="entry name" value="DUF58 DOMAIN-CONTAINING PROTEIN"/>
    <property type="match status" value="1"/>
</dbReference>
<dbReference type="Pfam" id="PF01882">
    <property type="entry name" value="DUF58"/>
    <property type="match status" value="1"/>
</dbReference>
<comment type="caution">
    <text evidence="2">The sequence shown here is derived from an EMBL/GenBank/DDBJ whole genome shotgun (WGS) entry which is preliminary data.</text>
</comment>
<evidence type="ECO:0000313" key="2">
    <source>
        <dbReference type="EMBL" id="NCI49375.1"/>
    </source>
</evidence>
<protein>
    <submittedName>
        <fullName evidence="2">DUF58 domain-containing protein</fullName>
    </submittedName>
</protein>
<dbReference type="Proteomes" id="UP000753802">
    <property type="component" value="Unassembled WGS sequence"/>
</dbReference>
<organism evidence="2 3">
    <name type="scientific">Sediminibacterium roseum</name>
    <dbReference type="NCBI Taxonomy" id="1978412"/>
    <lineage>
        <taxon>Bacteria</taxon>
        <taxon>Pseudomonadati</taxon>
        <taxon>Bacteroidota</taxon>
        <taxon>Chitinophagia</taxon>
        <taxon>Chitinophagales</taxon>
        <taxon>Chitinophagaceae</taxon>
        <taxon>Sediminibacterium</taxon>
    </lineage>
</organism>
<dbReference type="SUPFAM" id="SSF53300">
    <property type="entry name" value="vWA-like"/>
    <property type="match status" value="1"/>
</dbReference>
<accession>A0ABW9ZQL2</accession>
<dbReference type="InterPro" id="IPR002881">
    <property type="entry name" value="DUF58"/>
</dbReference>
<dbReference type="Gene3D" id="3.40.50.410">
    <property type="entry name" value="von Willebrand factor, type A domain"/>
    <property type="match status" value="1"/>
</dbReference>
<name>A0ABW9ZQL2_9BACT</name>
<dbReference type="EMBL" id="JAACJS010000011">
    <property type="protein sequence ID" value="NCI49375.1"/>
    <property type="molecule type" value="Genomic_DNA"/>
</dbReference>
<reference evidence="2 3" key="1">
    <citation type="submission" date="2020-01" db="EMBL/GenBank/DDBJ databases">
        <title>Genome analysis.</title>
        <authorList>
            <person name="Wu S."/>
            <person name="Wang G."/>
        </authorList>
    </citation>
    <scope>NUCLEOTIDE SEQUENCE [LARGE SCALE GENOMIC DNA]</scope>
    <source>
        <strain evidence="2 3">SYL130</strain>
    </source>
</reference>
<gene>
    <name evidence="2" type="ORF">GWC95_05540</name>
</gene>
<feature type="domain" description="DUF58" evidence="1">
    <location>
        <begin position="35"/>
        <end position="234"/>
    </location>
</feature>
<keyword evidence="3" id="KW-1185">Reference proteome</keyword>
<dbReference type="PANTHER" id="PTHR33608">
    <property type="entry name" value="BLL2464 PROTEIN"/>
    <property type="match status" value="1"/>
</dbReference>
<proteinExistence type="predicted"/>
<dbReference type="InterPro" id="IPR036465">
    <property type="entry name" value="vWFA_dom_sf"/>
</dbReference>
<sequence>MAIKNLPLAAKTTVDGFMAGINKSKVKGPGLEFSQYRSYQPGDDLRQLDWKMYARSDRYYIRESEIETSIAIRFLVDASASMNHEDSGYTKMEFARYIAASLGCLANIQNDSVGLYVFKNDSLFMLPAKKDHQHMSRFYYQLETISPKGNFTDPVQYKEIFSGSNKKELLVFITDFYQKNGEIMRLLDSLSLMKHEIIVFHLMGNNELELDYKGYTSLEDLETGEKIPVETRQSLVSYQQKLDEYLASLRTELLDRGIFYRLVNMQQPIDQVLRDFLNQRVKLKV</sequence>
<evidence type="ECO:0000259" key="1">
    <source>
        <dbReference type="Pfam" id="PF01882"/>
    </source>
</evidence>
<evidence type="ECO:0000313" key="3">
    <source>
        <dbReference type="Proteomes" id="UP000753802"/>
    </source>
</evidence>